<comment type="caution">
    <text evidence="7">The sequence shown here is derived from an EMBL/GenBank/DDBJ whole genome shotgun (WGS) entry which is preliminary data.</text>
</comment>
<dbReference type="RefSeq" id="WP_387341811.1">
    <property type="nucleotide sequence ID" value="NZ_JBIAXI010000006.1"/>
</dbReference>
<dbReference type="PROSITE" id="PS50850">
    <property type="entry name" value="MFS"/>
    <property type="match status" value="1"/>
</dbReference>
<feature type="domain" description="Major facilitator superfamily (MFS) profile" evidence="6">
    <location>
        <begin position="206"/>
        <end position="399"/>
    </location>
</feature>
<evidence type="ECO:0000256" key="5">
    <source>
        <dbReference type="SAM" id="Phobius"/>
    </source>
</evidence>
<keyword evidence="4 5" id="KW-0472">Membrane</keyword>
<gene>
    <name evidence="7" type="ORF">ACFY05_11260</name>
</gene>
<name>A0ABW6V2I0_MICFU</name>
<feature type="transmembrane region" description="Helical" evidence="5">
    <location>
        <begin position="94"/>
        <end position="110"/>
    </location>
</feature>
<keyword evidence="8" id="KW-1185">Reference proteome</keyword>
<evidence type="ECO:0000313" key="8">
    <source>
        <dbReference type="Proteomes" id="UP001602119"/>
    </source>
</evidence>
<dbReference type="Gene3D" id="1.20.1250.20">
    <property type="entry name" value="MFS general substrate transporter like domains"/>
    <property type="match status" value="2"/>
</dbReference>
<feature type="transmembrane region" description="Helical" evidence="5">
    <location>
        <begin position="276"/>
        <end position="294"/>
    </location>
</feature>
<evidence type="ECO:0000256" key="3">
    <source>
        <dbReference type="ARBA" id="ARBA00022989"/>
    </source>
</evidence>
<comment type="subcellular location">
    <subcellularLocation>
        <location evidence="1">Cell membrane</location>
        <topology evidence="1">Multi-pass membrane protein</topology>
    </subcellularLocation>
</comment>
<keyword evidence="2 5" id="KW-0812">Transmembrane</keyword>
<protein>
    <submittedName>
        <fullName evidence="7">MFS transporter</fullName>
    </submittedName>
</protein>
<dbReference type="SUPFAM" id="SSF103473">
    <property type="entry name" value="MFS general substrate transporter"/>
    <property type="match status" value="1"/>
</dbReference>
<dbReference type="CDD" id="cd17478">
    <property type="entry name" value="MFS_FsR"/>
    <property type="match status" value="1"/>
</dbReference>
<dbReference type="Pfam" id="PF07690">
    <property type="entry name" value="MFS_1"/>
    <property type="match status" value="1"/>
</dbReference>
<evidence type="ECO:0000256" key="1">
    <source>
        <dbReference type="ARBA" id="ARBA00004651"/>
    </source>
</evidence>
<feature type="transmembrane region" description="Helical" evidence="5">
    <location>
        <begin position="131"/>
        <end position="151"/>
    </location>
</feature>
<evidence type="ECO:0000256" key="4">
    <source>
        <dbReference type="ARBA" id="ARBA00023136"/>
    </source>
</evidence>
<sequence>MKKAQLGFLTGTHVVNDMYQGSVPALLPFLMSDRGYSYAAVSGIALAATGLSSVVQPVFGAVTDRMHRSGWLIPAGFVTAALGITGAGLAGNYLVTWLCVALAGIGIAAYHPPATNHARAAGGDSQKAMSLFSVGGTIGASLAPALVTLVVGSLGLGGIWLLAVPAAVMAVLWTARVPWMRRRGHAPALPLVPRAGETRGRDDWRAFGVLVAATVCWSIPYVTVTSMLSLHVRQNLHASSAAGAAALTSLTLAGALGTLLGGWLGDRRGRLFPVRAGYLLAIPALAAIAFAPTFAVAEAATVACGLAMFLPFAPQVTLAQDYLPNRPGTASGLTLGLAMSVGGLTSPLLGWIADAYGLRAVLAIVLAVLAVGAVFGLRLRERAPLPPEPAPVAVLSREL</sequence>
<accession>A0ABW6V2I0</accession>
<dbReference type="PANTHER" id="PTHR43129">
    <property type="entry name" value="FOSMIDOMYCIN RESISTANCE PROTEIN"/>
    <property type="match status" value="1"/>
</dbReference>
<dbReference type="InterPro" id="IPR011701">
    <property type="entry name" value="MFS"/>
</dbReference>
<keyword evidence="3 5" id="KW-1133">Transmembrane helix</keyword>
<proteinExistence type="predicted"/>
<dbReference type="InterPro" id="IPR036259">
    <property type="entry name" value="MFS_trans_sf"/>
</dbReference>
<feature type="transmembrane region" description="Helical" evidence="5">
    <location>
        <begin position="36"/>
        <end position="59"/>
    </location>
</feature>
<feature type="transmembrane region" description="Helical" evidence="5">
    <location>
        <begin position="204"/>
        <end position="222"/>
    </location>
</feature>
<feature type="transmembrane region" description="Helical" evidence="5">
    <location>
        <begin position="157"/>
        <end position="175"/>
    </location>
</feature>
<reference evidence="7 8" key="1">
    <citation type="submission" date="2024-10" db="EMBL/GenBank/DDBJ databases">
        <title>The Natural Products Discovery Center: Release of the First 8490 Sequenced Strains for Exploring Actinobacteria Biosynthetic Diversity.</title>
        <authorList>
            <person name="Kalkreuter E."/>
            <person name="Kautsar S.A."/>
            <person name="Yang D."/>
            <person name="Bader C.D."/>
            <person name="Teijaro C.N."/>
            <person name="Fluegel L."/>
            <person name="Davis C.M."/>
            <person name="Simpson J.R."/>
            <person name="Lauterbach L."/>
            <person name="Steele A.D."/>
            <person name="Gui C."/>
            <person name="Meng S."/>
            <person name="Li G."/>
            <person name="Viehrig K."/>
            <person name="Ye F."/>
            <person name="Su P."/>
            <person name="Kiefer A.F."/>
            <person name="Nichols A."/>
            <person name="Cepeda A.J."/>
            <person name="Yan W."/>
            <person name="Fan B."/>
            <person name="Jiang Y."/>
            <person name="Adhikari A."/>
            <person name="Zheng C.-J."/>
            <person name="Schuster L."/>
            <person name="Cowan T.M."/>
            <person name="Smanski M.J."/>
            <person name="Chevrette M.G."/>
            <person name="De Carvalho L.P.S."/>
            <person name="Shen B."/>
        </authorList>
    </citation>
    <scope>NUCLEOTIDE SEQUENCE [LARGE SCALE GENOMIC DNA]</scope>
    <source>
        <strain evidence="7 8">NPDC001281</strain>
    </source>
</reference>
<dbReference type="Proteomes" id="UP001602119">
    <property type="component" value="Unassembled WGS sequence"/>
</dbReference>
<evidence type="ECO:0000256" key="2">
    <source>
        <dbReference type="ARBA" id="ARBA00022692"/>
    </source>
</evidence>
<feature type="transmembrane region" description="Helical" evidence="5">
    <location>
        <begin position="242"/>
        <end position="264"/>
    </location>
</feature>
<dbReference type="InterPro" id="IPR020846">
    <property type="entry name" value="MFS_dom"/>
</dbReference>
<dbReference type="EMBL" id="JBIAXI010000006">
    <property type="protein sequence ID" value="MFF4773425.1"/>
    <property type="molecule type" value="Genomic_DNA"/>
</dbReference>
<evidence type="ECO:0000313" key="7">
    <source>
        <dbReference type="EMBL" id="MFF4773425.1"/>
    </source>
</evidence>
<dbReference type="PANTHER" id="PTHR43129:SF1">
    <property type="entry name" value="FOSMIDOMYCIN RESISTANCE PROTEIN"/>
    <property type="match status" value="1"/>
</dbReference>
<feature type="transmembrane region" description="Helical" evidence="5">
    <location>
        <begin position="358"/>
        <end position="377"/>
    </location>
</feature>
<feature type="transmembrane region" description="Helical" evidence="5">
    <location>
        <begin position="330"/>
        <end position="352"/>
    </location>
</feature>
<organism evidence="7 8">
    <name type="scientific">Microtetraspora fusca</name>
    <dbReference type="NCBI Taxonomy" id="1997"/>
    <lineage>
        <taxon>Bacteria</taxon>
        <taxon>Bacillati</taxon>
        <taxon>Actinomycetota</taxon>
        <taxon>Actinomycetes</taxon>
        <taxon>Streptosporangiales</taxon>
        <taxon>Streptosporangiaceae</taxon>
        <taxon>Microtetraspora</taxon>
    </lineage>
</organism>
<evidence type="ECO:0000259" key="6">
    <source>
        <dbReference type="PROSITE" id="PS50850"/>
    </source>
</evidence>
<feature type="transmembrane region" description="Helical" evidence="5">
    <location>
        <begin position="71"/>
        <end position="88"/>
    </location>
</feature>